<sequence>MSIHWINITPRLQQGVALINSLNQSRFTLLIKRIIQSENEIFTEAELAKLSESLKLDSANLQLLVQSIVHIFKQSLKIILKPTALQEQLIEKLKFTEEKADDFVRLWTEETKRNFDVENSKNLDNVSWELNVESACSFYNKEQHINARLQMSLLSVDGEDKEHVTLELDENELENLYATLEKIQNKLDSI</sequence>
<dbReference type="Pfam" id="PF21672">
    <property type="entry name" value="COMM_HN"/>
    <property type="match status" value="1"/>
</dbReference>
<evidence type="ECO:0000313" key="3">
    <source>
        <dbReference type="Proteomes" id="UP001168821"/>
    </source>
</evidence>
<accession>A0AA38HMT8</accession>
<feature type="domain" description="COMM" evidence="1">
    <location>
        <begin position="122"/>
        <end position="190"/>
    </location>
</feature>
<reference evidence="2" key="1">
    <citation type="journal article" date="2023" name="G3 (Bethesda)">
        <title>Whole genome assemblies of Zophobas morio and Tenebrio molitor.</title>
        <authorList>
            <person name="Kaur S."/>
            <person name="Stinson S.A."/>
            <person name="diCenzo G.C."/>
        </authorList>
    </citation>
    <scope>NUCLEOTIDE SEQUENCE</scope>
    <source>
        <strain evidence="2">QUZm001</strain>
    </source>
</reference>
<evidence type="ECO:0000259" key="1">
    <source>
        <dbReference type="PROSITE" id="PS51269"/>
    </source>
</evidence>
<dbReference type="InterPro" id="IPR037361">
    <property type="entry name" value="COMMD10"/>
</dbReference>
<comment type="caution">
    <text evidence="2">The sequence shown here is derived from an EMBL/GenBank/DDBJ whole genome shotgun (WGS) entry which is preliminary data.</text>
</comment>
<evidence type="ECO:0000313" key="2">
    <source>
        <dbReference type="EMBL" id="KAJ3640575.1"/>
    </source>
</evidence>
<dbReference type="InterPro" id="IPR017920">
    <property type="entry name" value="COMM"/>
</dbReference>
<dbReference type="PANTHER" id="PTHR12333:SF0">
    <property type="entry name" value="COMM DOMAIN-CONTAINING PROTEIN 10"/>
    <property type="match status" value="1"/>
</dbReference>
<dbReference type="Proteomes" id="UP001168821">
    <property type="component" value="Unassembled WGS sequence"/>
</dbReference>
<organism evidence="2 3">
    <name type="scientific">Zophobas morio</name>
    <dbReference type="NCBI Taxonomy" id="2755281"/>
    <lineage>
        <taxon>Eukaryota</taxon>
        <taxon>Metazoa</taxon>
        <taxon>Ecdysozoa</taxon>
        <taxon>Arthropoda</taxon>
        <taxon>Hexapoda</taxon>
        <taxon>Insecta</taxon>
        <taxon>Pterygota</taxon>
        <taxon>Neoptera</taxon>
        <taxon>Endopterygota</taxon>
        <taxon>Coleoptera</taxon>
        <taxon>Polyphaga</taxon>
        <taxon>Cucujiformia</taxon>
        <taxon>Tenebrionidae</taxon>
        <taxon>Zophobas</taxon>
    </lineage>
</organism>
<dbReference type="EMBL" id="JALNTZ010000010">
    <property type="protein sequence ID" value="KAJ3640575.1"/>
    <property type="molecule type" value="Genomic_DNA"/>
</dbReference>
<dbReference type="PROSITE" id="PS51269">
    <property type="entry name" value="COMM"/>
    <property type="match status" value="1"/>
</dbReference>
<name>A0AA38HMT8_9CUCU</name>
<proteinExistence type="predicted"/>
<dbReference type="AlphaFoldDB" id="A0AA38HMT8"/>
<protein>
    <recommendedName>
        <fullName evidence="1">COMM domain-containing protein</fullName>
    </recommendedName>
</protein>
<gene>
    <name evidence="2" type="ORF">Zmor_003868</name>
</gene>
<keyword evidence="3" id="KW-1185">Reference proteome</keyword>
<dbReference type="Pfam" id="PF07258">
    <property type="entry name" value="COMM_domain"/>
    <property type="match status" value="1"/>
</dbReference>
<dbReference type="PANTHER" id="PTHR12333">
    <property type="entry name" value="COMM DOMAIN CONTAINING PROTEIN 10"/>
    <property type="match status" value="1"/>
</dbReference>